<accession>A0A5A7RA57</accession>
<dbReference type="EMBL" id="BKCP01011070">
    <property type="protein sequence ID" value="GER54328.1"/>
    <property type="molecule type" value="Genomic_DNA"/>
</dbReference>
<evidence type="ECO:0000313" key="3">
    <source>
        <dbReference type="Proteomes" id="UP000325081"/>
    </source>
</evidence>
<protein>
    <submittedName>
        <fullName evidence="2">HXXXD-type acyl-transferase family protein</fullName>
    </submittedName>
</protein>
<dbReference type="GO" id="GO:0016740">
    <property type="term" value="F:transferase activity"/>
    <property type="evidence" value="ECO:0007669"/>
    <property type="project" value="UniProtKB-KW"/>
</dbReference>
<proteinExistence type="predicted"/>
<evidence type="ECO:0000256" key="1">
    <source>
        <dbReference type="SAM" id="MobiDB-lite"/>
    </source>
</evidence>
<evidence type="ECO:0000313" key="2">
    <source>
        <dbReference type="EMBL" id="GER54328.1"/>
    </source>
</evidence>
<dbReference type="AlphaFoldDB" id="A0A5A7RA57"/>
<organism evidence="2 3">
    <name type="scientific">Striga asiatica</name>
    <name type="common">Asiatic witchweed</name>
    <name type="synonym">Buchnera asiatica</name>
    <dbReference type="NCBI Taxonomy" id="4170"/>
    <lineage>
        <taxon>Eukaryota</taxon>
        <taxon>Viridiplantae</taxon>
        <taxon>Streptophyta</taxon>
        <taxon>Embryophyta</taxon>
        <taxon>Tracheophyta</taxon>
        <taxon>Spermatophyta</taxon>
        <taxon>Magnoliopsida</taxon>
        <taxon>eudicotyledons</taxon>
        <taxon>Gunneridae</taxon>
        <taxon>Pentapetalae</taxon>
        <taxon>asterids</taxon>
        <taxon>lamiids</taxon>
        <taxon>Lamiales</taxon>
        <taxon>Orobanchaceae</taxon>
        <taxon>Buchnereae</taxon>
        <taxon>Striga</taxon>
    </lineage>
</organism>
<keyword evidence="2" id="KW-0808">Transferase</keyword>
<gene>
    <name evidence="2" type="ORF">STAS_31915</name>
</gene>
<sequence>MKTERKSEESIRQFMMTHTLAPPPYMLPQILKLVLPYRIDAFFSKTRIIMKNGDKFNPNHGEARPEWTSHEETFPNKPQSPVLTAAAAAAPARHLNLETYWWQLHG</sequence>
<reference evidence="3" key="1">
    <citation type="journal article" date="2019" name="Curr. Biol.">
        <title>Genome Sequence of Striga asiatica Provides Insight into the Evolution of Plant Parasitism.</title>
        <authorList>
            <person name="Yoshida S."/>
            <person name="Kim S."/>
            <person name="Wafula E.K."/>
            <person name="Tanskanen J."/>
            <person name="Kim Y.M."/>
            <person name="Honaas L."/>
            <person name="Yang Z."/>
            <person name="Spallek T."/>
            <person name="Conn C.E."/>
            <person name="Ichihashi Y."/>
            <person name="Cheong K."/>
            <person name="Cui S."/>
            <person name="Der J.P."/>
            <person name="Gundlach H."/>
            <person name="Jiao Y."/>
            <person name="Hori C."/>
            <person name="Ishida J.K."/>
            <person name="Kasahara H."/>
            <person name="Kiba T."/>
            <person name="Kim M.S."/>
            <person name="Koo N."/>
            <person name="Laohavisit A."/>
            <person name="Lee Y.H."/>
            <person name="Lumba S."/>
            <person name="McCourt P."/>
            <person name="Mortimer J.C."/>
            <person name="Mutuku J.M."/>
            <person name="Nomura T."/>
            <person name="Sasaki-Sekimoto Y."/>
            <person name="Seto Y."/>
            <person name="Wang Y."/>
            <person name="Wakatake T."/>
            <person name="Sakakibara H."/>
            <person name="Demura T."/>
            <person name="Yamaguchi S."/>
            <person name="Yoneyama K."/>
            <person name="Manabe R.I."/>
            <person name="Nelson D.C."/>
            <person name="Schulman A.H."/>
            <person name="Timko M.P."/>
            <person name="dePamphilis C.W."/>
            <person name="Choi D."/>
            <person name="Shirasu K."/>
        </authorList>
    </citation>
    <scope>NUCLEOTIDE SEQUENCE [LARGE SCALE GENOMIC DNA]</scope>
    <source>
        <strain evidence="3">cv. UVA1</strain>
    </source>
</reference>
<feature type="region of interest" description="Disordered" evidence="1">
    <location>
        <begin position="53"/>
        <end position="77"/>
    </location>
</feature>
<comment type="caution">
    <text evidence="2">The sequence shown here is derived from an EMBL/GenBank/DDBJ whole genome shotgun (WGS) entry which is preliminary data.</text>
</comment>
<name>A0A5A7RA57_STRAF</name>
<keyword evidence="3" id="KW-1185">Reference proteome</keyword>
<dbReference type="Proteomes" id="UP000325081">
    <property type="component" value="Unassembled WGS sequence"/>
</dbReference>
<feature type="compositionally biased region" description="Basic and acidic residues" evidence="1">
    <location>
        <begin position="61"/>
        <end position="74"/>
    </location>
</feature>